<dbReference type="Pfam" id="PF14354">
    <property type="entry name" value="Lar_restr_allev"/>
    <property type="match status" value="1"/>
</dbReference>
<dbReference type="RefSeq" id="WP_082267121.1">
    <property type="nucleotide sequence ID" value="NZ_LHUQ01000065.1"/>
</dbReference>
<evidence type="ECO:0000313" key="2">
    <source>
        <dbReference type="Proteomes" id="UP000037566"/>
    </source>
</evidence>
<evidence type="ECO:0000313" key="1">
    <source>
        <dbReference type="EMBL" id="KON62798.1"/>
    </source>
</evidence>
<comment type="caution">
    <text evidence="1">The sequence shown here is derived from an EMBL/GenBank/DDBJ whole genome shotgun (WGS) entry which is preliminary data.</text>
</comment>
<organism evidence="1 2">
    <name type="scientific">Komagataeibacter europaeus</name>
    <name type="common">Gluconacetobacter europaeus</name>
    <dbReference type="NCBI Taxonomy" id="33995"/>
    <lineage>
        <taxon>Bacteria</taxon>
        <taxon>Pseudomonadati</taxon>
        <taxon>Pseudomonadota</taxon>
        <taxon>Alphaproteobacteria</taxon>
        <taxon>Acetobacterales</taxon>
        <taxon>Acetobacteraceae</taxon>
        <taxon>Komagataeibacter</taxon>
    </lineage>
</organism>
<dbReference type="AlphaFoldDB" id="A0A0M0EC33"/>
<keyword evidence="2" id="KW-1185">Reference proteome</keyword>
<dbReference type="STRING" id="33995.KOEU_37160"/>
<protein>
    <submittedName>
        <fullName evidence="1">Uncharacterized protein</fullName>
    </submittedName>
</protein>
<accession>A0A0M0EC33</accession>
<dbReference type="EMBL" id="LHUQ01000065">
    <property type="protein sequence ID" value="KON62798.1"/>
    <property type="molecule type" value="Genomic_DNA"/>
</dbReference>
<proteinExistence type="predicted"/>
<dbReference type="Proteomes" id="UP000037566">
    <property type="component" value="Unassembled WGS sequence"/>
</dbReference>
<sequence>MKTKATDLTPCPFCAGPPVTFLRDIIGRKPLYWPEQRLSEDADEGLFVGVYVFCHECGAQGEEVQEVVYTEKDVAELIDNARNAWIGRDERHRDLFESSKPVNEDDHLDKYFSKEAACKP</sequence>
<dbReference type="OrthoDB" id="9204720at2"/>
<reference evidence="1" key="1">
    <citation type="submission" date="2015-08" db="EMBL/GenBank/DDBJ databases">
        <title>Draft genome sequence of Komagataeibacter europaeus CECT 8546 a cellulose producer strain from vinegar produced by the traditional method.</title>
        <authorList>
            <person name="Poehlein A."/>
            <person name="Valera M.J."/>
            <person name="Haack F.S."/>
            <person name="Mas A."/>
            <person name="Daniel R."/>
            <person name="Streit W.R."/>
            <person name="Mateo E."/>
        </authorList>
    </citation>
    <scope>NUCLEOTIDE SEQUENCE [LARGE SCALE GENOMIC DNA]</scope>
    <source>
        <strain evidence="1">CECT 8546</strain>
    </source>
</reference>
<dbReference type="PATRIC" id="fig|33995.3.peg.4113"/>
<name>A0A0M0EC33_KOMEU</name>
<gene>
    <name evidence="1" type="ORF">KOEU_37160</name>
</gene>